<dbReference type="KEGG" id="vg:55604546"/>
<sequence>MTFALFATGFGLGTAFMVSKKKKHKVIVVGVSIIAVLVEVFLLPK</sequence>
<accession>A0A223LEH5</accession>
<proteinExistence type="predicted"/>
<dbReference type="EMBL" id="MF448340">
    <property type="protein sequence ID" value="ASU00373.1"/>
    <property type="molecule type" value="Genomic_DNA"/>
</dbReference>
<organism evidence="2 3">
    <name type="scientific">Aeromonas phage AS-zj</name>
    <dbReference type="NCBI Taxonomy" id="2024208"/>
    <lineage>
        <taxon>Viruses</taxon>
        <taxon>Duplodnaviria</taxon>
        <taxon>Heunggongvirae</taxon>
        <taxon>Uroviricota</taxon>
        <taxon>Caudoviricetes</taxon>
        <taxon>Pantevenvirales</taxon>
        <taxon>Straboviridae</taxon>
        <taxon>Emmerichvirinae</taxon>
        <taxon>Ceceduovirus</taxon>
        <taxon>Ceceduovirus aszj</taxon>
    </lineage>
</organism>
<reference evidence="2 3" key="1">
    <citation type="submission" date="2017-07" db="EMBL/GenBank/DDBJ databases">
        <title>In vitro design and evaluation of phage cocktails against multidrug-resistant Aeromonas salmonicida.</title>
        <authorList>
            <person name="Chen L."/>
            <person name="Yuan S."/>
            <person name="Ma Y."/>
        </authorList>
    </citation>
    <scope>NUCLEOTIDE SEQUENCE [LARGE SCALE GENOMIC DNA]</scope>
</reference>
<dbReference type="GeneID" id="55604546"/>
<evidence type="ECO:0000313" key="2">
    <source>
        <dbReference type="EMBL" id="ASU00373.1"/>
    </source>
</evidence>
<evidence type="ECO:0000313" key="3">
    <source>
        <dbReference type="Proteomes" id="UP000226092"/>
    </source>
</evidence>
<dbReference type="RefSeq" id="YP_009834479.1">
    <property type="nucleotide sequence ID" value="NC_048673.1"/>
</dbReference>
<keyword evidence="1" id="KW-0812">Transmembrane</keyword>
<keyword evidence="1" id="KW-0472">Membrane</keyword>
<evidence type="ECO:0000256" key="1">
    <source>
        <dbReference type="SAM" id="Phobius"/>
    </source>
</evidence>
<keyword evidence="3" id="KW-1185">Reference proteome</keyword>
<feature type="transmembrane region" description="Helical" evidence="1">
    <location>
        <begin position="27"/>
        <end position="44"/>
    </location>
</feature>
<keyword evidence="1" id="KW-1133">Transmembrane helix</keyword>
<dbReference type="Proteomes" id="UP000226092">
    <property type="component" value="Segment"/>
</dbReference>
<protein>
    <submittedName>
        <fullName evidence="2">Uncharacterized protein</fullName>
    </submittedName>
</protein>
<name>A0A223LEH5_9CAUD</name>